<dbReference type="Gene3D" id="3.90.70.10">
    <property type="entry name" value="Cysteine proteinases"/>
    <property type="match status" value="1"/>
</dbReference>
<sequence length="271" mass="30015">MKPIIKGLSMSVLAMSLLLPSSVSFADENIDPSQAKKPVVTSKPPSLDPEEGKKILEIGKEKAKKAWEQENQKNKINRMRPPSESYFRPATHFKQSDWFYCGPASARSVLTFHKSDSGSSFPIPTEELLASLMLTTSQGTNSLNLAWGLNAYKDNYDFADSTYGAMSPSSIRELEVLVKNKLSDGTNVPIVLTNTQHLVRYKKAEKNYRHFIVINGYHGSDRTMQIVDPNHKKDTDKNDLGGEYEEKVDENGKGVGKAVLSATGGNPTLVY</sequence>
<organism evidence="2 3">
    <name type="scientific">Bacillus cereus</name>
    <dbReference type="NCBI Taxonomy" id="1396"/>
    <lineage>
        <taxon>Bacteria</taxon>
        <taxon>Bacillati</taxon>
        <taxon>Bacillota</taxon>
        <taxon>Bacilli</taxon>
        <taxon>Bacillales</taxon>
        <taxon>Bacillaceae</taxon>
        <taxon>Bacillus</taxon>
        <taxon>Bacillus cereus group</taxon>
    </lineage>
</organism>
<accession>A0A2B8R053</accession>
<evidence type="ECO:0000313" key="2">
    <source>
        <dbReference type="EMBL" id="PFU37259.1"/>
    </source>
</evidence>
<evidence type="ECO:0000259" key="1">
    <source>
        <dbReference type="Pfam" id="PF13529"/>
    </source>
</evidence>
<dbReference type="InterPro" id="IPR038765">
    <property type="entry name" value="Papain-like_cys_pep_sf"/>
</dbReference>
<protein>
    <recommendedName>
        <fullName evidence="1">Peptidase C39-like domain-containing protein</fullName>
    </recommendedName>
</protein>
<comment type="caution">
    <text evidence="2">The sequence shown here is derived from an EMBL/GenBank/DDBJ whole genome shotgun (WGS) entry which is preliminary data.</text>
</comment>
<evidence type="ECO:0000313" key="3">
    <source>
        <dbReference type="Proteomes" id="UP000224076"/>
    </source>
</evidence>
<dbReference type="Pfam" id="PF13529">
    <property type="entry name" value="Peptidase_C39_2"/>
    <property type="match status" value="1"/>
</dbReference>
<gene>
    <name evidence="2" type="ORF">COK86_29450</name>
</gene>
<reference evidence="2 3" key="1">
    <citation type="submission" date="2017-09" db="EMBL/GenBank/DDBJ databases">
        <title>Large-scale bioinformatics analysis of Bacillus genomes uncovers conserved roles of natural products in bacterial physiology.</title>
        <authorList>
            <consortium name="Agbiome Team Llc"/>
            <person name="Bleich R.M."/>
            <person name="Grubbs K.J."/>
            <person name="Santa Maria K.C."/>
            <person name="Allen S.E."/>
            <person name="Farag S."/>
            <person name="Shank E.A."/>
            <person name="Bowers A."/>
        </authorList>
    </citation>
    <scope>NUCLEOTIDE SEQUENCE [LARGE SCALE GENOMIC DNA]</scope>
    <source>
        <strain evidence="2 3">AFS061806</strain>
    </source>
</reference>
<dbReference type="EMBL" id="NVDG01000080">
    <property type="protein sequence ID" value="PFU37259.1"/>
    <property type="molecule type" value="Genomic_DNA"/>
</dbReference>
<name>A0A2B8R053_BACCE</name>
<dbReference type="AlphaFoldDB" id="A0A2B8R053"/>
<dbReference type="Proteomes" id="UP000224076">
    <property type="component" value="Unassembled WGS sequence"/>
</dbReference>
<dbReference type="InterPro" id="IPR039564">
    <property type="entry name" value="Peptidase_C39-like"/>
</dbReference>
<feature type="domain" description="Peptidase C39-like" evidence="1">
    <location>
        <begin position="93"/>
        <end position="230"/>
    </location>
</feature>
<dbReference type="RefSeq" id="WP_098323425.1">
    <property type="nucleotide sequence ID" value="NZ_NUXC01000033.1"/>
</dbReference>
<dbReference type="SUPFAM" id="SSF54001">
    <property type="entry name" value="Cysteine proteinases"/>
    <property type="match status" value="1"/>
</dbReference>
<proteinExistence type="predicted"/>